<organism evidence="2 3">
    <name type="scientific">Faecalicatena contorta</name>
    <dbReference type="NCBI Taxonomy" id="39482"/>
    <lineage>
        <taxon>Bacteria</taxon>
        <taxon>Bacillati</taxon>
        <taxon>Bacillota</taxon>
        <taxon>Clostridia</taxon>
        <taxon>Lachnospirales</taxon>
        <taxon>Lachnospiraceae</taxon>
        <taxon>Faecalicatena</taxon>
    </lineage>
</organism>
<dbReference type="Pfam" id="PF00535">
    <property type="entry name" value="Glycos_transf_2"/>
    <property type="match status" value="1"/>
</dbReference>
<evidence type="ECO:0000313" key="2">
    <source>
        <dbReference type="EMBL" id="CUO76888.1"/>
    </source>
</evidence>
<protein>
    <submittedName>
        <fullName evidence="2">Chondroitin polymerase</fullName>
    </submittedName>
</protein>
<reference evidence="2 3" key="1">
    <citation type="submission" date="2015-09" db="EMBL/GenBank/DDBJ databases">
        <authorList>
            <consortium name="Pathogen Informatics"/>
        </authorList>
    </citation>
    <scope>NUCLEOTIDE SEQUENCE [LARGE SCALE GENOMIC DNA]</scope>
    <source>
        <strain evidence="2 3">2789STDY5834876</strain>
    </source>
</reference>
<dbReference type="OrthoDB" id="9810303at2"/>
<dbReference type="InterPro" id="IPR029044">
    <property type="entry name" value="Nucleotide-diphossugar_trans"/>
</dbReference>
<proteinExistence type="predicted"/>
<dbReference type="EMBL" id="CYZU01000033">
    <property type="protein sequence ID" value="CUO76888.1"/>
    <property type="molecule type" value="Genomic_DNA"/>
</dbReference>
<dbReference type="SUPFAM" id="SSF53448">
    <property type="entry name" value="Nucleotide-diphospho-sugar transferases"/>
    <property type="match status" value="1"/>
</dbReference>
<dbReference type="CDD" id="cd00761">
    <property type="entry name" value="Glyco_tranf_GTA_type"/>
    <property type="match status" value="1"/>
</dbReference>
<dbReference type="RefSeq" id="WP_055154222.1">
    <property type="nucleotide sequence ID" value="NZ_CYZU01000033.1"/>
</dbReference>
<dbReference type="Proteomes" id="UP000095544">
    <property type="component" value="Unassembled WGS sequence"/>
</dbReference>
<feature type="domain" description="Glycosyltransferase 2-like" evidence="1">
    <location>
        <begin position="6"/>
        <end position="146"/>
    </location>
</feature>
<evidence type="ECO:0000313" key="3">
    <source>
        <dbReference type="Proteomes" id="UP000095544"/>
    </source>
</evidence>
<name>A0A174HUR2_9FIRM</name>
<dbReference type="PANTHER" id="PTHR22916">
    <property type="entry name" value="GLYCOSYLTRANSFERASE"/>
    <property type="match status" value="1"/>
</dbReference>
<gene>
    <name evidence="2" type="primary">kfoC_4</name>
    <name evidence="2" type="ORF">ERS852491_03246</name>
</gene>
<sequence length="341" mass="39703">MDKVLSVVIPSYNVERFLRQTLDSFLDERILKDIEVLIVDDGSSDGTAAIGKEYENRYPDSIRLISKKNGGHGSTINRGIEECRGTYFKVVDGDDWVDKDGFVCMVEKLRTCSADYVVCNYYEVDDQTKERTPREFKMLQREQGSGEYWDFSDIVTKTQIPMHSLAIRSAILKEHHIRLDEHCFYVDVEYILYPVPYVEKVAYFDIYVYMYRLAQATQSVSMQGYQKHIQNHIDVIMHLTDFVTEYAKQEGSQKEKIEYISKRIAEMVGEQITIFMSYPVENEEMKQKFVEFDRELLAKNPEVYRLAGLESGTLSLLRRTGFKGYKTIVKMGKKRNGMEEA</sequence>
<dbReference type="AlphaFoldDB" id="A0A174HUR2"/>
<dbReference type="PANTHER" id="PTHR22916:SF3">
    <property type="entry name" value="UDP-GLCNAC:BETAGAL BETA-1,3-N-ACETYLGLUCOSAMINYLTRANSFERASE-LIKE PROTEIN 1"/>
    <property type="match status" value="1"/>
</dbReference>
<dbReference type="Gene3D" id="3.90.550.10">
    <property type="entry name" value="Spore Coat Polysaccharide Biosynthesis Protein SpsA, Chain A"/>
    <property type="match status" value="1"/>
</dbReference>
<evidence type="ECO:0000259" key="1">
    <source>
        <dbReference type="Pfam" id="PF00535"/>
    </source>
</evidence>
<accession>A0A174HUR2</accession>
<dbReference type="GO" id="GO:0016758">
    <property type="term" value="F:hexosyltransferase activity"/>
    <property type="evidence" value="ECO:0007669"/>
    <property type="project" value="UniProtKB-ARBA"/>
</dbReference>
<dbReference type="STRING" id="39482.ERS852491_03246"/>
<dbReference type="InterPro" id="IPR001173">
    <property type="entry name" value="Glyco_trans_2-like"/>
</dbReference>